<dbReference type="EMBL" id="JACHCC010000006">
    <property type="protein sequence ID" value="MBB6500300.1"/>
    <property type="molecule type" value="Genomic_DNA"/>
</dbReference>
<dbReference type="RefSeq" id="WP_184625013.1">
    <property type="nucleotide sequence ID" value="NZ_JACHCC010000006.1"/>
</dbReference>
<name>A0A7X0MK44_9SPHI</name>
<dbReference type="AlphaFoldDB" id="A0A7X0MK44"/>
<evidence type="ECO:0000256" key="2">
    <source>
        <dbReference type="ARBA" id="ARBA00006275"/>
    </source>
</evidence>
<keyword evidence="3" id="KW-0732">Signal</keyword>
<evidence type="ECO:0000259" key="6">
    <source>
        <dbReference type="Pfam" id="PF07980"/>
    </source>
</evidence>
<comment type="similarity">
    <text evidence="2">Belongs to the SusD family.</text>
</comment>
<evidence type="ECO:0000256" key="4">
    <source>
        <dbReference type="ARBA" id="ARBA00023136"/>
    </source>
</evidence>
<gene>
    <name evidence="7" type="ORF">HDF25_002448</name>
</gene>
<keyword evidence="4" id="KW-0472">Membrane</keyword>
<reference evidence="7 8" key="1">
    <citation type="submission" date="2020-08" db="EMBL/GenBank/DDBJ databases">
        <title>Genomic Encyclopedia of Type Strains, Phase IV (KMG-V): Genome sequencing to study the core and pangenomes of soil and plant-associated prokaryotes.</title>
        <authorList>
            <person name="Whitman W."/>
        </authorList>
    </citation>
    <scope>NUCLEOTIDE SEQUENCE [LARGE SCALE GENOMIC DNA]</scope>
    <source>
        <strain evidence="7 8">M2T3</strain>
    </source>
</reference>
<dbReference type="Gene3D" id="1.25.40.10">
    <property type="entry name" value="Tetratricopeptide repeat domain"/>
    <property type="match status" value="1"/>
</dbReference>
<evidence type="ECO:0000313" key="8">
    <source>
        <dbReference type="Proteomes" id="UP000521017"/>
    </source>
</evidence>
<dbReference type="SUPFAM" id="SSF48452">
    <property type="entry name" value="TPR-like"/>
    <property type="match status" value="1"/>
</dbReference>
<comment type="caution">
    <text evidence="7">The sequence shown here is derived from an EMBL/GenBank/DDBJ whole genome shotgun (WGS) entry which is preliminary data.</text>
</comment>
<comment type="subcellular location">
    <subcellularLocation>
        <location evidence="1">Cell outer membrane</location>
    </subcellularLocation>
</comment>
<dbReference type="CDD" id="cd08977">
    <property type="entry name" value="SusD"/>
    <property type="match status" value="1"/>
</dbReference>
<proteinExistence type="inferred from homology"/>
<organism evidence="7 8">
    <name type="scientific">Pedobacter cryoconitis</name>
    <dbReference type="NCBI Taxonomy" id="188932"/>
    <lineage>
        <taxon>Bacteria</taxon>
        <taxon>Pseudomonadati</taxon>
        <taxon>Bacteroidota</taxon>
        <taxon>Sphingobacteriia</taxon>
        <taxon>Sphingobacteriales</taxon>
        <taxon>Sphingobacteriaceae</taxon>
        <taxon>Pedobacter</taxon>
    </lineage>
</organism>
<dbReference type="PROSITE" id="PS51257">
    <property type="entry name" value="PROKAR_LIPOPROTEIN"/>
    <property type="match status" value="1"/>
</dbReference>
<feature type="domain" description="RagB/SusD" evidence="6">
    <location>
        <begin position="388"/>
        <end position="527"/>
    </location>
</feature>
<dbReference type="InterPro" id="IPR011990">
    <property type="entry name" value="TPR-like_helical_dom_sf"/>
</dbReference>
<evidence type="ECO:0000256" key="1">
    <source>
        <dbReference type="ARBA" id="ARBA00004442"/>
    </source>
</evidence>
<keyword evidence="5" id="KW-0998">Cell outer membrane</keyword>
<dbReference type="InterPro" id="IPR012944">
    <property type="entry name" value="SusD_RagB_dom"/>
</dbReference>
<dbReference type="Pfam" id="PF07980">
    <property type="entry name" value="SusD_RagB"/>
    <property type="match status" value="1"/>
</dbReference>
<protein>
    <recommendedName>
        <fullName evidence="6">RagB/SusD domain-containing protein</fullName>
    </recommendedName>
</protein>
<dbReference type="GO" id="GO:0009279">
    <property type="term" value="C:cell outer membrane"/>
    <property type="evidence" value="ECO:0007669"/>
    <property type="project" value="UniProtKB-SubCell"/>
</dbReference>
<evidence type="ECO:0000256" key="5">
    <source>
        <dbReference type="ARBA" id="ARBA00023237"/>
    </source>
</evidence>
<evidence type="ECO:0000313" key="7">
    <source>
        <dbReference type="EMBL" id="MBB6500300.1"/>
    </source>
</evidence>
<evidence type="ECO:0000256" key="3">
    <source>
        <dbReference type="ARBA" id="ARBA00022729"/>
    </source>
</evidence>
<dbReference type="Gene3D" id="1.25.40.390">
    <property type="match status" value="1"/>
</dbReference>
<dbReference type="Proteomes" id="UP000521017">
    <property type="component" value="Unassembled WGS sequence"/>
</dbReference>
<dbReference type="Gene3D" id="1.10.3780.10">
    <property type="entry name" value="SusD-like"/>
    <property type="match status" value="1"/>
</dbReference>
<accession>A0A7X0MK44</accession>
<sequence length="527" mass="57326">MKNLFKIFTATAILMATFSSCKKDLNLKPTNDITSDVAYSTPAGYKQVLAKVYGSFATTGGGGSGSSDLGGIDAGTSDFIRLYWNAQELTTDEGLCVWNDPGVYDLNYQTYTSDNILLRGLYTRSLYQITVINEFLRESTPAKLASRNITGADAANIAVYVAEARFLRAYQYWVLMDLFGNPPFITENNLIGTTAPQQIKRADLFKYVESELLAIDPILLTSNEYGRATKAAEWMLLSRLYLNASVYTGTDRNTDAITYASKVIAGGFSLHSAYKNLFLADNNINNPETILSINYDGTLTQNYGGTTFIVNASINGDMKPATFGVPNGGWGGIRTRSTLPAMFGISGAFTSNPDSRAMFYGDKSVNDAVAVFTDGLRAIKFRNVNQAGVAAPSIGGTFCSIDFPLFRLPEAYLNYAEAVLRGGGGGSMGQALTYVNLLRQRAYGNSSGNVTSLTLDNILTERAKEFFWEGYRRTDLVRFGKFTDGSYLWPFKGGVAAGRGIDATRSIFPLPSADLIANPNLTQNPGY</sequence>